<dbReference type="GO" id="GO:0055085">
    <property type="term" value="P:transmembrane transport"/>
    <property type="evidence" value="ECO:0007669"/>
    <property type="project" value="InterPro"/>
</dbReference>
<evidence type="ECO:0000256" key="1">
    <source>
        <dbReference type="ARBA" id="ARBA00004651"/>
    </source>
</evidence>
<evidence type="ECO:0000256" key="5">
    <source>
        <dbReference type="ARBA" id="ARBA00022989"/>
    </source>
</evidence>
<dbReference type="CDD" id="cd06261">
    <property type="entry name" value="TM_PBP2"/>
    <property type="match status" value="1"/>
</dbReference>
<comment type="caution">
    <text evidence="9">The sequence shown here is derived from an EMBL/GenBank/DDBJ whole genome shotgun (WGS) entry which is preliminary data.</text>
</comment>
<keyword evidence="3" id="KW-1003">Cell membrane</keyword>
<dbReference type="GO" id="GO:0005886">
    <property type="term" value="C:plasma membrane"/>
    <property type="evidence" value="ECO:0007669"/>
    <property type="project" value="UniProtKB-SubCell"/>
</dbReference>
<evidence type="ECO:0000259" key="8">
    <source>
        <dbReference type="PROSITE" id="PS50928"/>
    </source>
</evidence>
<proteinExistence type="inferred from homology"/>
<dbReference type="PROSITE" id="PS50928">
    <property type="entry name" value="ABC_TM1"/>
    <property type="match status" value="1"/>
</dbReference>
<dbReference type="AlphaFoldDB" id="A0A7Z0EDN2"/>
<evidence type="ECO:0000256" key="2">
    <source>
        <dbReference type="ARBA" id="ARBA00022448"/>
    </source>
</evidence>
<feature type="transmembrane region" description="Helical" evidence="7">
    <location>
        <begin position="135"/>
        <end position="157"/>
    </location>
</feature>
<name>A0A7Z0EDN2_9MICO</name>
<keyword evidence="10" id="KW-1185">Reference proteome</keyword>
<feature type="domain" description="ABC transmembrane type-1" evidence="8">
    <location>
        <begin position="98"/>
        <end position="288"/>
    </location>
</feature>
<feature type="transmembrane region" description="Helical" evidence="7">
    <location>
        <begin position="102"/>
        <end position="123"/>
    </location>
</feature>
<feature type="transmembrane region" description="Helical" evidence="7">
    <location>
        <begin position="169"/>
        <end position="188"/>
    </location>
</feature>
<feature type="transmembrane region" description="Helical" evidence="7">
    <location>
        <begin position="209"/>
        <end position="232"/>
    </location>
</feature>
<evidence type="ECO:0000256" key="6">
    <source>
        <dbReference type="ARBA" id="ARBA00023136"/>
    </source>
</evidence>
<dbReference type="Proteomes" id="UP000537260">
    <property type="component" value="Unassembled WGS sequence"/>
</dbReference>
<dbReference type="EMBL" id="JACCFM010000001">
    <property type="protein sequence ID" value="NYJ19722.1"/>
    <property type="molecule type" value="Genomic_DNA"/>
</dbReference>
<sequence length="302" mass="33710">MTLVDRREAATASAEPDEIVGRSPGRRRVRRHPWLTGWRLLLVSLLALVFVFPFLVMLSTAFKEMTDIFSVPPRLLPQNWTFENFGAAFDGMPFWRYLGNTFLVSGLCVLGTIIASPLVAYSLSKVKWRGARPLLIIVLTTMMLPPQVTLIPIFLIWNGLGAMGTYLPLVVPAFLGTPFLIFMIRQFLLNVPDELIEAARIDGASELRTYLTIVVPIARPAIVTAAVFQFVWTWTDFLNPLIYLTDPNQYTLSIGLYSFFGQNDVAWGPLMAACVLFTVPALFVFLIGQRFFIGGISAGALK</sequence>
<gene>
    <name evidence="9" type="ORF">HNR05_001513</name>
</gene>
<dbReference type="PANTHER" id="PTHR43744">
    <property type="entry name" value="ABC TRANSPORTER PERMEASE PROTEIN MG189-RELATED-RELATED"/>
    <property type="match status" value="1"/>
</dbReference>
<keyword evidence="2 7" id="KW-0813">Transport</keyword>
<comment type="similarity">
    <text evidence="7">Belongs to the binding-protein-dependent transport system permease family.</text>
</comment>
<feature type="transmembrane region" description="Helical" evidence="7">
    <location>
        <begin position="40"/>
        <end position="62"/>
    </location>
</feature>
<keyword evidence="5 7" id="KW-1133">Transmembrane helix</keyword>
<evidence type="ECO:0000313" key="10">
    <source>
        <dbReference type="Proteomes" id="UP000537260"/>
    </source>
</evidence>
<dbReference type="SUPFAM" id="SSF161098">
    <property type="entry name" value="MetI-like"/>
    <property type="match status" value="1"/>
</dbReference>
<keyword evidence="9" id="KW-0762">Sugar transport</keyword>
<accession>A0A7Z0EDN2</accession>
<evidence type="ECO:0000313" key="9">
    <source>
        <dbReference type="EMBL" id="NYJ19722.1"/>
    </source>
</evidence>
<evidence type="ECO:0000256" key="4">
    <source>
        <dbReference type="ARBA" id="ARBA00022692"/>
    </source>
</evidence>
<feature type="transmembrane region" description="Helical" evidence="7">
    <location>
        <begin position="266"/>
        <end position="287"/>
    </location>
</feature>
<dbReference type="PANTHER" id="PTHR43744:SF12">
    <property type="entry name" value="ABC TRANSPORTER PERMEASE PROTEIN MG189-RELATED"/>
    <property type="match status" value="1"/>
</dbReference>
<dbReference type="RefSeq" id="WP_343062503.1">
    <property type="nucleotide sequence ID" value="NZ_JACCFM010000001.1"/>
</dbReference>
<comment type="subcellular location">
    <subcellularLocation>
        <location evidence="1 7">Cell membrane</location>
        <topology evidence="1 7">Multi-pass membrane protein</topology>
    </subcellularLocation>
</comment>
<organism evidence="9 10">
    <name type="scientific">Glaciibacter psychrotolerans</name>
    <dbReference type="NCBI Taxonomy" id="670054"/>
    <lineage>
        <taxon>Bacteria</taxon>
        <taxon>Bacillati</taxon>
        <taxon>Actinomycetota</taxon>
        <taxon>Actinomycetes</taxon>
        <taxon>Micrococcales</taxon>
        <taxon>Microbacteriaceae</taxon>
        <taxon>Glaciibacter</taxon>
    </lineage>
</organism>
<protein>
    <submittedName>
        <fullName evidence="9">Multiple sugar transport system permease protein</fullName>
    </submittedName>
</protein>
<evidence type="ECO:0000256" key="3">
    <source>
        <dbReference type="ARBA" id="ARBA00022475"/>
    </source>
</evidence>
<dbReference type="Gene3D" id="1.10.3720.10">
    <property type="entry name" value="MetI-like"/>
    <property type="match status" value="1"/>
</dbReference>
<reference evidence="9 10" key="1">
    <citation type="submission" date="2020-07" db="EMBL/GenBank/DDBJ databases">
        <title>Sequencing the genomes of 1000 actinobacteria strains.</title>
        <authorList>
            <person name="Klenk H.-P."/>
        </authorList>
    </citation>
    <scope>NUCLEOTIDE SEQUENCE [LARGE SCALE GENOMIC DNA]</scope>
    <source>
        <strain evidence="9 10">LI1</strain>
    </source>
</reference>
<keyword evidence="6 7" id="KW-0472">Membrane</keyword>
<keyword evidence="4 7" id="KW-0812">Transmembrane</keyword>
<dbReference type="Pfam" id="PF00528">
    <property type="entry name" value="BPD_transp_1"/>
    <property type="match status" value="1"/>
</dbReference>
<dbReference type="InterPro" id="IPR000515">
    <property type="entry name" value="MetI-like"/>
</dbReference>
<evidence type="ECO:0000256" key="7">
    <source>
        <dbReference type="RuleBase" id="RU363032"/>
    </source>
</evidence>
<dbReference type="InterPro" id="IPR035906">
    <property type="entry name" value="MetI-like_sf"/>
</dbReference>